<sequence length="107" mass="11201">MRDDNQSKPGLQAERTSLSWERSAFGFLVGGALILLRPHGALELGRTALASLAGALALLVLALGYLRSRRLLGGARGTPPAGVEVSLLGYGTALFALSIIVVLVFSR</sequence>
<keyword evidence="4 5" id="KW-0472">Membrane</keyword>
<organism evidence="7 8">
    <name type="scientific">Mycolicibacterium aurum</name>
    <name type="common">Mycobacterium aurum</name>
    <dbReference type="NCBI Taxonomy" id="1791"/>
    <lineage>
        <taxon>Bacteria</taxon>
        <taxon>Bacillati</taxon>
        <taxon>Actinomycetota</taxon>
        <taxon>Actinomycetes</taxon>
        <taxon>Mycobacteriales</taxon>
        <taxon>Mycobacteriaceae</taxon>
        <taxon>Mycolicibacterium</taxon>
    </lineage>
</organism>
<evidence type="ECO:0000313" key="7">
    <source>
        <dbReference type="EMBL" id="VEG58566.1"/>
    </source>
</evidence>
<dbReference type="Pfam" id="PF02656">
    <property type="entry name" value="DUF202"/>
    <property type="match status" value="1"/>
</dbReference>
<dbReference type="InterPro" id="IPR003807">
    <property type="entry name" value="DUF202"/>
</dbReference>
<reference evidence="7 8" key="1">
    <citation type="submission" date="2018-12" db="EMBL/GenBank/DDBJ databases">
        <authorList>
            <consortium name="Pathogen Informatics"/>
        </authorList>
    </citation>
    <scope>NUCLEOTIDE SEQUENCE [LARGE SCALE GENOMIC DNA]</scope>
    <source>
        <strain evidence="7 8">NCTC10437</strain>
    </source>
</reference>
<evidence type="ECO:0000256" key="1">
    <source>
        <dbReference type="ARBA" id="ARBA00004127"/>
    </source>
</evidence>
<dbReference type="Proteomes" id="UP000279306">
    <property type="component" value="Chromosome"/>
</dbReference>
<proteinExistence type="predicted"/>
<dbReference type="AlphaFoldDB" id="A0A448J1B0"/>
<evidence type="ECO:0000256" key="5">
    <source>
        <dbReference type="SAM" id="Phobius"/>
    </source>
</evidence>
<feature type="domain" description="DUF202" evidence="6">
    <location>
        <begin position="8"/>
        <end position="70"/>
    </location>
</feature>
<evidence type="ECO:0000313" key="8">
    <source>
        <dbReference type="Proteomes" id="UP000279306"/>
    </source>
</evidence>
<evidence type="ECO:0000259" key="6">
    <source>
        <dbReference type="Pfam" id="PF02656"/>
    </source>
</evidence>
<evidence type="ECO:0000256" key="2">
    <source>
        <dbReference type="ARBA" id="ARBA00022692"/>
    </source>
</evidence>
<dbReference type="STRING" id="1791.GCA_001049355_01470"/>
<keyword evidence="8" id="KW-1185">Reference proteome</keyword>
<keyword evidence="2 5" id="KW-0812">Transmembrane</keyword>
<dbReference type="OrthoDB" id="3701077at2"/>
<dbReference type="GO" id="GO:0012505">
    <property type="term" value="C:endomembrane system"/>
    <property type="evidence" value="ECO:0007669"/>
    <property type="project" value="UniProtKB-SubCell"/>
</dbReference>
<dbReference type="RefSeq" id="WP_048631397.1">
    <property type="nucleotide sequence ID" value="NZ_CVQQ01000003.1"/>
</dbReference>
<dbReference type="KEGG" id="mauu:NCTC10437_05598"/>
<name>A0A448J1B0_MYCAU</name>
<gene>
    <name evidence="7" type="ORF">NCTC10437_05598</name>
</gene>
<feature type="transmembrane region" description="Helical" evidence="5">
    <location>
        <begin position="87"/>
        <end position="105"/>
    </location>
</feature>
<feature type="transmembrane region" description="Helical" evidence="5">
    <location>
        <begin position="48"/>
        <end position="67"/>
    </location>
</feature>
<dbReference type="EMBL" id="LR134356">
    <property type="protein sequence ID" value="VEG58566.1"/>
    <property type="molecule type" value="Genomic_DNA"/>
</dbReference>
<evidence type="ECO:0000256" key="3">
    <source>
        <dbReference type="ARBA" id="ARBA00022989"/>
    </source>
</evidence>
<keyword evidence="3 5" id="KW-1133">Transmembrane helix</keyword>
<evidence type="ECO:0000256" key="4">
    <source>
        <dbReference type="ARBA" id="ARBA00023136"/>
    </source>
</evidence>
<comment type="subcellular location">
    <subcellularLocation>
        <location evidence="1">Endomembrane system</location>
        <topology evidence="1">Multi-pass membrane protein</topology>
    </subcellularLocation>
</comment>
<accession>A0A448J1B0</accession>
<protein>
    <recommendedName>
        <fullName evidence="6">DUF202 domain-containing protein</fullName>
    </recommendedName>
</protein>